<dbReference type="EnsemblMetazoa" id="GAUT050439-RA">
    <property type="protein sequence ID" value="GAUT050439-PA"/>
    <property type="gene ID" value="GAUT050439"/>
</dbReference>
<dbReference type="VEuPathDB" id="VectorBase:GAUT050439"/>
<dbReference type="STRING" id="7395.A0A1A9VX21"/>
<dbReference type="InterPro" id="IPR022048">
    <property type="entry name" value="Envelope_fusion-like"/>
</dbReference>
<keyword evidence="4" id="KW-1185">Reference proteome</keyword>
<accession>A0A1A9VX21</accession>
<keyword evidence="2" id="KW-1133">Transmembrane helix</keyword>
<feature type="compositionally biased region" description="Low complexity" evidence="1">
    <location>
        <begin position="117"/>
        <end position="131"/>
    </location>
</feature>
<feature type="compositionally biased region" description="Polar residues" evidence="1">
    <location>
        <begin position="103"/>
        <end position="116"/>
    </location>
</feature>
<evidence type="ECO:0000256" key="2">
    <source>
        <dbReference type="SAM" id="Phobius"/>
    </source>
</evidence>
<reference evidence="3" key="1">
    <citation type="submission" date="2020-05" db="UniProtKB">
        <authorList>
            <consortium name="EnsemblMetazoa"/>
        </authorList>
    </citation>
    <scope>IDENTIFICATION</scope>
    <source>
        <strain evidence="3">TTRI</strain>
    </source>
</reference>
<evidence type="ECO:0000256" key="1">
    <source>
        <dbReference type="SAM" id="MobiDB-lite"/>
    </source>
</evidence>
<sequence length="451" mass="49568">MYRYPPNTMVIYLHYCSICNYAQLNKANVLKHLREQHSPREAIESNVNNCILAAIQIASRTQADESSSNLTNTKIRSIEDNIHDGMQENLNSLDEIADKPPSGSASRKSSNAAPNKTQVQPSPTSSTTQPPKVESNASKAVVTSAAADNSIPHKNYVLLATARALQDEIKLTQLFNLGTMQLTLVANRLEKIQTCILGALIDTHHGKINPILLTPAQVETEIRQIKIHLPQSLNLPAPEGDLLEFYKLIKIKGGFTRNHVVFNITLPLVNRDKFKIYILTPVPNYINNTMGSGLLTIEPECILQHDSVHISGHSSVTTTLMSACTSLGELSELSQQDFIEDSSAATFNYSVLSNHYATQLTELATIQHKLEVIQATTIQHPNSSNHNSKIAYSALAISVAVIIVLFCRMILLKKAVIAHITAASIHDNPQHEATPTPAPRTSRSPNFMVQV</sequence>
<feature type="region of interest" description="Disordered" evidence="1">
    <location>
        <begin position="428"/>
        <end position="451"/>
    </location>
</feature>
<evidence type="ECO:0000313" key="4">
    <source>
        <dbReference type="Proteomes" id="UP000078200"/>
    </source>
</evidence>
<proteinExistence type="predicted"/>
<keyword evidence="2" id="KW-0812">Transmembrane</keyword>
<feature type="transmembrane region" description="Helical" evidence="2">
    <location>
        <begin position="390"/>
        <end position="411"/>
    </location>
</feature>
<dbReference type="AlphaFoldDB" id="A0A1A9VX21"/>
<feature type="region of interest" description="Disordered" evidence="1">
    <location>
        <begin position="94"/>
        <end position="140"/>
    </location>
</feature>
<evidence type="ECO:0000313" key="3">
    <source>
        <dbReference type="EnsemblMetazoa" id="GAUT050439-PA"/>
    </source>
</evidence>
<dbReference type="Pfam" id="PF12259">
    <property type="entry name" value="Baculo_F"/>
    <property type="match status" value="1"/>
</dbReference>
<protein>
    <submittedName>
        <fullName evidence="3">Uncharacterized protein</fullName>
    </submittedName>
</protein>
<feature type="compositionally biased region" description="Low complexity" evidence="1">
    <location>
        <begin position="433"/>
        <end position="445"/>
    </location>
</feature>
<keyword evidence="2" id="KW-0472">Membrane</keyword>
<organism evidence="3 4">
    <name type="scientific">Glossina austeni</name>
    <name type="common">Savannah tsetse fly</name>
    <dbReference type="NCBI Taxonomy" id="7395"/>
    <lineage>
        <taxon>Eukaryota</taxon>
        <taxon>Metazoa</taxon>
        <taxon>Ecdysozoa</taxon>
        <taxon>Arthropoda</taxon>
        <taxon>Hexapoda</taxon>
        <taxon>Insecta</taxon>
        <taxon>Pterygota</taxon>
        <taxon>Neoptera</taxon>
        <taxon>Endopterygota</taxon>
        <taxon>Diptera</taxon>
        <taxon>Brachycera</taxon>
        <taxon>Muscomorpha</taxon>
        <taxon>Hippoboscoidea</taxon>
        <taxon>Glossinidae</taxon>
        <taxon>Glossina</taxon>
    </lineage>
</organism>
<dbReference type="Proteomes" id="UP000078200">
    <property type="component" value="Unassembled WGS sequence"/>
</dbReference>
<name>A0A1A9VX21_GLOAU</name>